<name>A0ABN8QCC0_9CNID</name>
<dbReference type="Proteomes" id="UP001159427">
    <property type="component" value="Unassembled WGS sequence"/>
</dbReference>
<protein>
    <submittedName>
        <fullName evidence="2">Uncharacterized protein</fullName>
    </submittedName>
</protein>
<dbReference type="EMBL" id="CALNXI010001181">
    <property type="protein sequence ID" value="CAH3158984.1"/>
    <property type="molecule type" value="Genomic_DNA"/>
</dbReference>
<sequence length="220" mass="26383">MEWKEEHDLLLCREILVCQPYKFKERTVERGKIWEEISNHLNTCETAKFRVKKRSVRERFKLIKEKFKRKIREEENSSGIDVEPTSELEQAQEEICSLEESFPVEEKESKQAKGEENKHKAQEIRKKAMGSYGQTKSRIAGDEAPMEPKKKKRRGGNDSIEFLREKSQLELEVRKREFKEKRELKEKETARSFEQQREMMQLMQQQQQNMMELLSKLVNK</sequence>
<dbReference type="PANTHER" id="PTHR33309">
    <property type="entry name" value="KERATIN, ULTRA HIGH-SULFUR MATRIX PROTEIN-LIKE"/>
    <property type="match status" value="1"/>
</dbReference>
<organism evidence="2 3">
    <name type="scientific">Porites evermanni</name>
    <dbReference type="NCBI Taxonomy" id="104178"/>
    <lineage>
        <taxon>Eukaryota</taxon>
        <taxon>Metazoa</taxon>
        <taxon>Cnidaria</taxon>
        <taxon>Anthozoa</taxon>
        <taxon>Hexacorallia</taxon>
        <taxon>Scleractinia</taxon>
        <taxon>Fungiina</taxon>
        <taxon>Poritidae</taxon>
        <taxon>Porites</taxon>
    </lineage>
</organism>
<dbReference type="PANTHER" id="PTHR33309:SF1">
    <property type="entry name" value="MYB_SANT-LIKE DNA-BINDING DOMAIN-CONTAINING PROTEIN"/>
    <property type="match status" value="1"/>
</dbReference>
<evidence type="ECO:0000256" key="1">
    <source>
        <dbReference type="SAM" id="MobiDB-lite"/>
    </source>
</evidence>
<feature type="region of interest" description="Disordered" evidence="1">
    <location>
        <begin position="102"/>
        <end position="161"/>
    </location>
</feature>
<feature type="compositionally biased region" description="Basic and acidic residues" evidence="1">
    <location>
        <begin position="104"/>
        <end position="126"/>
    </location>
</feature>
<keyword evidence="3" id="KW-1185">Reference proteome</keyword>
<comment type="caution">
    <text evidence="2">The sequence shown here is derived from an EMBL/GenBank/DDBJ whole genome shotgun (WGS) entry which is preliminary data.</text>
</comment>
<evidence type="ECO:0000313" key="2">
    <source>
        <dbReference type="EMBL" id="CAH3158984.1"/>
    </source>
</evidence>
<proteinExistence type="predicted"/>
<gene>
    <name evidence="2" type="ORF">PEVE_00003055</name>
</gene>
<reference evidence="2 3" key="1">
    <citation type="submission" date="2022-05" db="EMBL/GenBank/DDBJ databases">
        <authorList>
            <consortium name="Genoscope - CEA"/>
            <person name="William W."/>
        </authorList>
    </citation>
    <scope>NUCLEOTIDE SEQUENCE [LARGE SCALE GENOMIC DNA]</scope>
</reference>
<accession>A0ABN8QCC0</accession>
<evidence type="ECO:0000313" key="3">
    <source>
        <dbReference type="Proteomes" id="UP001159427"/>
    </source>
</evidence>